<dbReference type="Pfam" id="PF07690">
    <property type="entry name" value="MFS_1"/>
    <property type="match status" value="1"/>
</dbReference>
<dbReference type="OrthoDB" id="9787815at2"/>
<evidence type="ECO:0000256" key="5">
    <source>
        <dbReference type="ARBA" id="ARBA00023136"/>
    </source>
</evidence>
<dbReference type="InterPro" id="IPR036259">
    <property type="entry name" value="MFS_trans_sf"/>
</dbReference>
<feature type="transmembrane region" description="Helical" evidence="6">
    <location>
        <begin position="46"/>
        <end position="65"/>
    </location>
</feature>
<dbReference type="PROSITE" id="PS50850">
    <property type="entry name" value="MFS"/>
    <property type="match status" value="1"/>
</dbReference>
<feature type="transmembrane region" description="Helical" evidence="6">
    <location>
        <begin position="121"/>
        <end position="142"/>
    </location>
</feature>
<dbReference type="PANTHER" id="PTHR12778">
    <property type="entry name" value="SOLUTE CARRIER FAMILY 33 ACETYL-COA TRANSPORTER -RELATED"/>
    <property type="match status" value="1"/>
</dbReference>
<evidence type="ECO:0000256" key="6">
    <source>
        <dbReference type="SAM" id="Phobius"/>
    </source>
</evidence>
<dbReference type="NCBIfam" id="TIGR00901">
    <property type="entry name" value="2A0125"/>
    <property type="match status" value="1"/>
</dbReference>
<evidence type="ECO:0000256" key="1">
    <source>
        <dbReference type="ARBA" id="ARBA00004141"/>
    </source>
</evidence>
<evidence type="ECO:0000256" key="3">
    <source>
        <dbReference type="ARBA" id="ARBA00022692"/>
    </source>
</evidence>
<comment type="caution">
    <text evidence="8">The sequence shown here is derived from an EMBL/GenBank/DDBJ whole genome shotgun (WGS) entry which is preliminary data.</text>
</comment>
<organism evidence="8 9">
    <name type="scientific">gamma proteobacterium HTCC2207</name>
    <dbReference type="NCBI Taxonomy" id="314287"/>
    <lineage>
        <taxon>Bacteria</taxon>
        <taxon>Pseudomonadati</taxon>
        <taxon>Pseudomonadota</taxon>
        <taxon>Gammaproteobacteria</taxon>
        <taxon>Cellvibrionales</taxon>
        <taxon>Porticoccaceae</taxon>
        <taxon>SAR92 clade</taxon>
    </lineage>
</organism>
<dbReference type="InterPro" id="IPR011701">
    <property type="entry name" value="MFS"/>
</dbReference>
<dbReference type="EMBL" id="AAPI01000003">
    <property type="protein sequence ID" value="EAS47296.1"/>
    <property type="molecule type" value="Genomic_DNA"/>
</dbReference>
<feature type="transmembrane region" description="Helical" evidence="6">
    <location>
        <begin position="16"/>
        <end position="40"/>
    </location>
</feature>
<comment type="subcellular location">
    <subcellularLocation>
        <location evidence="1">Membrane</location>
        <topology evidence="1">Multi-pass membrane protein</topology>
    </subcellularLocation>
</comment>
<gene>
    <name evidence="8" type="ORF">GB2207_11783</name>
</gene>
<dbReference type="Proteomes" id="UP000005555">
    <property type="component" value="Unassembled WGS sequence"/>
</dbReference>
<keyword evidence="9" id="KW-1185">Reference proteome</keyword>
<dbReference type="Gene3D" id="1.20.1250.20">
    <property type="entry name" value="MFS general substrate transporter like domains"/>
    <property type="match status" value="2"/>
</dbReference>
<dbReference type="HOGENOM" id="CLU_029352_1_2_6"/>
<feature type="transmembrane region" description="Helical" evidence="6">
    <location>
        <begin position="241"/>
        <end position="266"/>
    </location>
</feature>
<dbReference type="SUPFAM" id="SSF103473">
    <property type="entry name" value="MFS general substrate transporter"/>
    <property type="match status" value="1"/>
</dbReference>
<evidence type="ECO:0000313" key="9">
    <source>
        <dbReference type="Proteomes" id="UP000005555"/>
    </source>
</evidence>
<dbReference type="eggNOG" id="COG2270">
    <property type="taxonomic scope" value="Bacteria"/>
</dbReference>
<name>Q1YSB0_9GAMM</name>
<evidence type="ECO:0000256" key="2">
    <source>
        <dbReference type="ARBA" id="ARBA00022448"/>
    </source>
</evidence>
<dbReference type="GO" id="GO:0022857">
    <property type="term" value="F:transmembrane transporter activity"/>
    <property type="evidence" value="ECO:0007669"/>
    <property type="project" value="InterPro"/>
</dbReference>
<dbReference type="CDD" id="cd17486">
    <property type="entry name" value="MFS_AmpG_like"/>
    <property type="match status" value="1"/>
</dbReference>
<evidence type="ECO:0000256" key="4">
    <source>
        <dbReference type="ARBA" id="ARBA00022989"/>
    </source>
</evidence>
<dbReference type="InterPro" id="IPR020846">
    <property type="entry name" value="MFS_dom"/>
</dbReference>
<keyword evidence="2" id="KW-0813">Transport</keyword>
<feature type="transmembrane region" description="Helical" evidence="6">
    <location>
        <begin position="97"/>
        <end position="115"/>
    </location>
</feature>
<dbReference type="GO" id="GO:0016020">
    <property type="term" value="C:membrane"/>
    <property type="evidence" value="ECO:0007669"/>
    <property type="project" value="UniProtKB-SubCell"/>
</dbReference>
<dbReference type="STRING" id="314287.GB2207_11783"/>
<keyword evidence="4 6" id="KW-1133">Transmembrane helix</keyword>
<dbReference type="AlphaFoldDB" id="Q1YSB0"/>
<feature type="transmembrane region" description="Helical" evidence="6">
    <location>
        <begin position="398"/>
        <end position="418"/>
    </location>
</feature>
<feature type="transmembrane region" description="Helical" evidence="6">
    <location>
        <begin position="369"/>
        <end position="392"/>
    </location>
</feature>
<feature type="transmembrane region" description="Helical" evidence="6">
    <location>
        <begin position="187"/>
        <end position="208"/>
    </location>
</feature>
<keyword evidence="3 6" id="KW-0812">Transmembrane</keyword>
<reference evidence="8 9" key="1">
    <citation type="submission" date="2006-03" db="EMBL/GenBank/DDBJ databases">
        <authorList>
            <person name="Giovannoni S.J."/>
            <person name="Cho J.-C."/>
            <person name="Ferriera S."/>
            <person name="Johnson J."/>
            <person name="Kravitz S."/>
            <person name="Halpern A."/>
            <person name="Remington K."/>
            <person name="Beeson K."/>
            <person name="Tran B."/>
            <person name="Rogers Y.-H."/>
            <person name="Friedman R."/>
            <person name="Venter J.C."/>
        </authorList>
    </citation>
    <scope>NUCLEOTIDE SEQUENCE [LARGE SCALE GENOMIC DNA]</scope>
    <source>
        <strain evidence="8 9">HTCC2207</strain>
    </source>
</reference>
<feature type="transmembrane region" description="Helical" evidence="6">
    <location>
        <begin position="306"/>
        <end position="325"/>
    </location>
</feature>
<proteinExistence type="predicted"/>
<feature type="domain" description="Major facilitator superfamily (MFS) profile" evidence="7">
    <location>
        <begin position="14"/>
        <end position="422"/>
    </location>
</feature>
<dbReference type="PANTHER" id="PTHR12778:SF10">
    <property type="entry name" value="MAJOR FACILITATOR SUPERFAMILY DOMAIN-CONTAINING PROTEIN 3"/>
    <property type="match status" value="1"/>
</dbReference>
<accession>Q1YSB0</accession>
<feature type="transmembrane region" description="Helical" evidence="6">
    <location>
        <begin position="278"/>
        <end position="299"/>
    </location>
</feature>
<evidence type="ECO:0000313" key="8">
    <source>
        <dbReference type="EMBL" id="EAS47296.1"/>
    </source>
</evidence>
<sequence length="427" mass="46584">MNSTSIKQALLNRRMLICIFTGFASGMPLYLLISLVPAWLRSEGVGLKEIGFFALIGLPYTWKFFWSPLLDRYRLAIPGLSRLDSVLGFGGGLRRGWMLATQIGLLLSIAALGFFNPNTDIWSIAWLCLLIAFLSATQDIVLDAYRRQILPDQELGLGNSIHVNAYRIAGLVPGSLSLILADSLPWQTVFMITAAFMLVGILMTLSIAEPKTDARHPTTLNQAIIEPFKEFFSRQGVQQACLILAFMLLYKLGDSMATALATPFYLDMGFTKTEIGLIAKHAALWPMIVGGILGGILMLKIGINRALWLFGLVQIVSILGFALLARVGEGLWLLGLVISFEYLGVGLGTAAFVAFMARSTHPAFAATQLALFTALTAVPRTVASSVTGIIVEGVGWESFFYICTALAIPGMLLLLKVAPWNQEEESR</sequence>
<evidence type="ECO:0000259" key="7">
    <source>
        <dbReference type="PROSITE" id="PS50850"/>
    </source>
</evidence>
<dbReference type="InterPro" id="IPR004752">
    <property type="entry name" value="AmpG_permease/AT-1"/>
</dbReference>
<feature type="transmembrane region" description="Helical" evidence="6">
    <location>
        <begin position="331"/>
        <end position="357"/>
    </location>
</feature>
<keyword evidence="5 6" id="KW-0472">Membrane</keyword>
<protein>
    <submittedName>
        <fullName evidence="8">MFS family, muropeptide transporter</fullName>
    </submittedName>
</protein>